<gene>
    <name evidence="3" type="ORF">GCM10025782_03340</name>
</gene>
<dbReference type="CDD" id="cd00945">
    <property type="entry name" value="Aldolase_Class_I"/>
    <property type="match status" value="1"/>
</dbReference>
<organism evidence="3 4">
    <name type="scientific">Pedococcus ginsenosidimutans</name>
    <dbReference type="NCBI Taxonomy" id="490570"/>
    <lineage>
        <taxon>Bacteria</taxon>
        <taxon>Bacillati</taxon>
        <taxon>Actinomycetota</taxon>
        <taxon>Actinomycetes</taxon>
        <taxon>Micrococcales</taxon>
        <taxon>Intrasporangiaceae</taxon>
        <taxon>Pedococcus</taxon>
    </lineage>
</organism>
<dbReference type="PANTHER" id="PTHR10889">
    <property type="entry name" value="DEOXYRIBOSE-PHOSPHATE ALDOLASE"/>
    <property type="match status" value="1"/>
</dbReference>
<dbReference type="RefSeq" id="WP_345500708.1">
    <property type="nucleotide sequence ID" value="NZ_BAABLO010000001.1"/>
</dbReference>
<keyword evidence="1" id="KW-0963">Cytoplasm</keyword>
<sequence>MTSHPSLPERQRVERQVIIIADLAARLDKALYSTDLSAAALQNGCREATRQGVAGVLVRPDQLEVASAAVEGSGVGVVTALGWYQRDTDRLDGDTMQADAQDFVRRGATEVAYVITKARLEHRGGQEVVDQVRRLVETVVAPLGARVRTLIATEELTDEEIRRTCQEMAAAGVWMVQGGSWRGRRTGLSQVEVIRASVPAEVLVKWTEPIRSLSTVLLCMSMGVDRFNCDVDQILGDAKRAEWLAPLTIPVAGVDY</sequence>
<dbReference type="SUPFAM" id="SSF51569">
    <property type="entry name" value="Aldolase"/>
    <property type="match status" value="1"/>
</dbReference>
<keyword evidence="4" id="KW-1185">Reference proteome</keyword>
<dbReference type="SMART" id="SM01133">
    <property type="entry name" value="DeoC"/>
    <property type="match status" value="1"/>
</dbReference>
<evidence type="ECO:0000256" key="1">
    <source>
        <dbReference type="ARBA" id="ARBA00022490"/>
    </source>
</evidence>
<evidence type="ECO:0000256" key="2">
    <source>
        <dbReference type="ARBA" id="ARBA00023270"/>
    </source>
</evidence>
<keyword evidence="2" id="KW-0704">Schiff base</keyword>
<evidence type="ECO:0000313" key="4">
    <source>
        <dbReference type="Proteomes" id="UP001500556"/>
    </source>
</evidence>
<dbReference type="Proteomes" id="UP001500556">
    <property type="component" value="Unassembled WGS sequence"/>
</dbReference>
<dbReference type="PANTHER" id="PTHR10889:SF1">
    <property type="entry name" value="DEOXYRIBOSE-PHOSPHATE ALDOLASE"/>
    <property type="match status" value="1"/>
</dbReference>
<protein>
    <recommendedName>
        <fullName evidence="5">Deoxyribose-phosphate aldolase</fullName>
    </recommendedName>
</protein>
<dbReference type="Gene3D" id="3.20.20.70">
    <property type="entry name" value="Aldolase class I"/>
    <property type="match status" value="1"/>
</dbReference>
<accession>A0ABP8XLG6</accession>
<evidence type="ECO:0008006" key="5">
    <source>
        <dbReference type="Google" id="ProtNLM"/>
    </source>
</evidence>
<proteinExistence type="predicted"/>
<reference evidence="4" key="1">
    <citation type="journal article" date="2019" name="Int. J. Syst. Evol. Microbiol.">
        <title>The Global Catalogue of Microorganisms (GCM) 10K type strain sequencing project: providing services to taxonomists for standard genome sequencing and annotation.</title>
        <authorList>
            <consortium name="The Broad Institute Genomics Platform"/>
            <consortium name="The Broad Institute Genome Sequencing Center for Infectious Disease"/>
            <person name="Wu L."/>
            <person name="Ma J."/>
        </authorList>
    </citation>
    <scope>NUCLEOTIDE SEQUENCE [LARGE SCALE GENOMIC DNA]</scope>
    <source>
        <strain evidence="4">JCM 18961</strain>
    </source>
</reference>
<dbReference type="InterPro" id="IPR002915">
    <property type="entry name" value="DeoC/FbaB/LacD_aldolase"/>
</dbReference>
<dbReference type="InterPro" id="IPR013785">
    <property type="entry name" value="Aldolase_TIM"/>
</dbReference>
<evidence type="ECO:0000313" key="3">
    <source>
        <dbReference type="EMBL" id="GAA4710641.1"/>
    </source>
</evidence>
<name>A0ABP8XLG6_9MICO</name>
<dbReference type="EMBL" id="BAABLO010000001">
    <property type="protein sequence ID" value="GAA4710641.1"/>
    <property type="molecule type" value="Genomic_DNA"/>
</dbReference>
<dbReference type="InterPro" id="IPR011343">
    <property type="entry name" value="DeoC"/>
</dbReference>
<comment type="caution">
    <text evidence="3">The sequence shown here is derived from an EMBL/GenBank/DDBJ whole genome shotgun (WGS) entry which is preliminary data.</text>
</comment>